<dbReference type="Gene3D" id="1.25.40.420">
    <property type="match status" value="1"/>
</dbReference>
<dbReference type="PANTHER" id="PTHR26379">
    <property type="entry name" value="BTB/POZ AND MATH DOMAIN-CONTAINING PROTEIN 1"/>
    <property type="match status" value="1"/>
</dbReference>
<feature type="domain" description="BTB" evidence="3">
    <location>
        <begin position="200"/>
        <end position="271"/>
    </location>
</feature>
<feature type="domain" description="MATH" evidence="4">
    <location>
        <begin position="21"/>
        <end position="156"/>
    </location>
</feature>
<dbReference type="InterPro" id="IPR002083">
    <property type="entry name" value="MATH/TRAF_dom"/>
</dbReference>
<dbReference type="InterPro" id="IPR045005">
    <property type="entry name" value="BPM1-6"/>
</dbReference>
<dbReference type="PROSITE" id="PS50097">
    <property type="entry name" value="BTB"/>
    <property type="match status" value="1"/>
</dbReference>
<evidence type="ECO:0000256" key="1">
    <source>
        <dbReference type="ARBA" id="ARBA00004906"/>
    </source>
</evidence>
<dbReference type="Proteomes" id="UP001497457">
    <property type="component" value="Chromosome 27b"/>
</dbReference>
<keyword evidence="6" id="KW-1185">Reference proteome</keyword>
<dbReference type="PANTHER" id="PTHR26379:SF474">
    <property type="entry name" value="OS08G0228200 PROTEIN"/>
    <property type="match status" value="1"/>
</dbReference>
<dbReference type="SMART" id="SM00225">
    <property type="entry name" value="BTB"/>
    <property type="match status" value="1"/>
</dbReference>
<evidence type="ECO:0000313" key="5">
    <source>
        <dbReference type="EMBL" id="CAL5007451.1"/>
    </source>
</evidence>
<dbReference type="InterPro" id="IPR000210">
    <property type="entry name" value="BTB/POZ_dom"/>
</dbReference>
<dbReference type="SUPFAM" id="SSF54695">
    <property type="entry name" value="POZ domain"/>
    <property type="match status" value="1"/>
</dbReference>
<dbReference type="Pfam" id="PF24570">
    <property type="entry name" value="BACK_BPM_SPOP"/>
    <property type="match status" value="1"/>
</dbReference>
<proteinExistence type="inferred from homology"/>
<sequence>MGIVWGSPTVRTTSRLAPPTRGVLSFEITGYSQHRGLGVGKFIQSAAVDVGGYRWCIRCYPDGYTTDSKGFVSVYLELLSKNAKVRAHFELKLVDQKDGYSPVIWCTNAPVLFNTRDAASNPTISWGAPSSKIMEKKDLEASPYLKDDRLIIECHVTVLKEPCVVESSAATASIATAESSALRPNLSHDFSKLLETTVGADVTIKVKDQEFTAHTSVLAARSSVFRERFSREQEQPEGAERRTVVTARGVEPAVFEAMLHFIYTDSLPASIVAGLDRDERSHLWERLLVAADGFDVKGLKLVCGGALIRDGLDADTVASLLVLAVQNKCDVLKDACVEFIACTGRVRDVVTSDGYGRLKESCPAVFVELFEKAAMLR</sequence>
<evidence type="ECO:0000256" key="2">
    <source>
        <dbReference type="ARBA" id="ARBA00010846"/>
    </source>
</evidence>
<comment type="pathway">
    <text evidence="1">Protein modification; protein ubiquitination.</text>
</comment>
<dbReference type="Pfam" id="PF22486">
    <property type="entry name" value="MATH_2"/>
    <property type="match status" value="1"/>
</dbReference>
<dbReference type="InterPro" id="IPR056423">
    <property type="entry name" value="BACK_BPM_SPOP"/>
</dbReference>
<dbReference type="Gene3D" id="2.60.210.10">
    <property type="entry name" value="Apoptosis, Tumor Necrosis Factor Receptor Associated Protein 2, Chain A"/>
    <property type="match status" value="1"/>
</dbReference>
<reference evidence="5" key="1">
    <citation type="submission" date="2024-10" db="EMBL/GenBank/DDBJ databases">
        <authorList>
            <person name="Ryan C."/>
        </authorList>
    </citation>
    <scope>NUCLEOTIDE SEQUENCE [LARGE SCALE GENOMIC DNA]</scope>
</reference>
<dbReference type="Pfam" id="PF00651">
    <property type="entry name" value="BTB"/>
    <property type="match status" value="1"/>
</dbReference>
<dbReference type="CDD" id="cd00121">
    <property type="entry name" value="MATH"/>
    <property type="match status" value="1"/>
</dbReference>
<name>A0ABC9BSS6_9POAL</name>
<dbReference type="InterPro" id="IPR011333">
    <property type="entry name" value="SKP1/BTB/POZ_sf"/>
</dbReference>
<accession>A0ABC9BSS6</accession>
<comment type="similarity">
    <text evidence="2">Belongs to the Tdpoz family.</text>
</comment>
<dbReference type="SUPFAM" id="SSF49599">
    <property type="entry name" value="TRAF domain-like"/>
    <property type="match status" value="1"/>
</dbReference>
<organism evidence="5 6">
    <name type="scientific">Urochloa decumbens</name>
    <dbReference type="NCBI Taxonomy" id="240449"/>
    <lineage>
        <taxon>Eukaryota</taxon>
        <taxon>Viridiplantae</taxon>
        <taxon>Streptophyta</taxon>
        <taxon>Embryophyta</taxon>
        <taxon>Tracheophyta</taxon>
        <taxon>Spermatophyta</taxon>
        <taxon>Magnoliopsida</taxon>
        <taxon>Liliopsida</taxon>
        <taxon>Poales</taxon>
        <taxon>Poaceae</taxon>
        <taxon>PACMAD clade</taxon>
        <taxon>Panicoideae</taxon>
        <taxon>Panicodae</taxon>
        <taxon>Paniceae</taxon>
        <taxon>Melinidinae</taxon>
        <taxon>Urochloa</taxon>
    </lineage>
</organism>
<dbReference type="PROSITE" id="PS50144">
    <property type="entry name" value="MATH"/>
    <property type="match status" value="1"/>
</dbReference>
<evidence type="ECO:0000259" key="3">
    <source>
        <dbReference type="PROSITE" id="PS50097"/>
    </source>
</evidence>
<evidence type="ECO:0000313" key="6">
    <source>
        <dbReference type="Proteomes" id="UP001497457"/>
    </source>
</evidence>
<dbReference type="EMBL" id="OZ075137">
    <property type="protein sequence ID" value="CAL5007451.1"/>
    <property type="molecule type" value="Genomic_DNA"/>
</dbReference>
<gene>
    <name evidence="5" type="ORF">URODEC1_LOCUS68509</name>
</gene>
<dbReference type="InterPro" id="IPR008974">
    <property type="entry name" value="TRAF-like"/>
</dbReference>
<dbReference type="Gene3D" id="3.30.710.10">
    <property type="entry name" value="Potassium Channel Kv1.1, Chain A"/>
    <property type="match status" value="1"/>
</dbReference>
<evidence type="ECO:0000259" key="4">
    <source>
        <dbReference type="PROSITE" id="PS50144"/>
    </source>
</evidence>
<protein>
    <submittedName>
        <fullName evidence="5">Uncharacterized protein</fullName>
    </submittedName>
</protein>
<dbReference type="AlphaFoldDB" id="A0ABC9BSS6"/>